<dbReference type="AlphaFoldDB" id="A0A1G6AGS1"/>
<dbReference type="NCBIfam" id="NF004790">
    <property type="entry name" value="PRK06136.1"/>
    <property type="match status" value="1"/>
</dbReference>
<evidence type="ECO:0000313" key="14">
    <source>
        <dbReference type="Proteomes" id="UP000198771"/>
    </source>
</evidence>
<dbReference type="Gene3D" id="3.30.950.10">
    <property type="entry name" value="Methyltransferase, Cobalt-precorrin-4 Transmethylase, Domain 2"/>
    <property type="match status" value="1"/>
</dbReference>
<keyword evidence="4 10" id="KW-0489">Methyltransferase</keyword>
<keyword evidence="14" id="KW-1185">Reference proteome</keyword>
<evidence type="ECO:0000256" key="9">
    <source>
        <dbReference type="ARBA" id="ARBA00060548"/>
    </source>
</evidence>
<reference evidence="13 14" key="1">
    <citation type="submission" date="2016-10" db="EMBL/GenBank/DDBJ databases">
        <authorList>
            <person name="de Groot N.N."/>
        </authorList>
    </citation>
    <scope>NUCLEOTIDE SEQUENCE [LARGE SCALE GENOMIC DNA]</scope>
    <source>
        <strain evidence="13 14">ASO4-2</strain>
    </source>
</reference>
<dbReference type="Gene3D" id="3.40.1010.10">
    <property type="entry name" value="Cobalt-precorrin-4 Transmethylase, Domain 1"/>
    <property type="match status" value="1"/>
</dbReference>
<dbReference type="PROSITE" id="PS00839">
    <property type="entry name" value="SUMT_1"/>
    <property type="match status" value="1"/>
</dbReference>
<organism evidence="13 14">
    <name type="scientific">Desulfonatronum thiosulfatophilum</name>
    <dbReference type="NCBI Taxonomy" id="617002"/>
    <lineage>
        <taxon>Bacteria</taxon>
        <taxon>Pseudomonadati</taxon>
        <taxon>Thermodesulfobacteriota</taxon>
        <taxon>Desulfovibrionia</taxon>
        <taxon>Desulfovibrionales</taxon>
        <taxon>Desulfonatronaceae</taxon>
        <taxon>Desulfonatronum</taxon>
    </lineage>
</organism>
<dbReference type="GO" id="GO:0004851">
    <property type="term" value="F:uroporphyrin-III C-methyltransferase activity"/>
    <property type="evidence" value="ECO:0007669"/>
    <property type="project" value="UniProtKB-EC"/>
</dbReference>
<dbReference type="GO" id="GO:0009236">
    <property type="term" value="P:cobalamin biosynthetic process"/>
    <property type="evidence" value="ECO:0007669"/>
    <property type="project" value="UniProtKB-KW"/>
</dbReference>
<dbReference type="RefSeq" id="WP_092116562.1">
    <property type="nucleotide sequence ID" value="NZ_FMXO01000002.1"/>
</dbReference>
<keyword evidence="5 10" id="KW-0808">Transferase</keyword>
<comment type="pathway">
    <text evidence="9">Cofactor biosynthesis; adenosylcobalamin biosynthesis; precorrin-2 from uroporphyrinogen III: step 1/1.</text>
</comment>
<evidence type="ECO:0000256" key="3">
    <source>
        <dbReference type="ARBA" id="ARBA00022573"/>
    </source>
</evidence>
<dbReference type="Pfam" id="PF02602">
    <property type="entry name" value="HEM4"/>
    <property type="match status" value="1"/>
</dbReference>
<dbReference type="InterPro" id="IPR036108">
    <property type="entry name" value="4pyrrol_syn_uPrphyn_synt_sf"/>
</dbReference>
<evidence type="ECO:0000256" key="2">
    <source>
        <dbReference type="ARBA" id="ARBA00012162"/>
    </source>
</evidence>
<comment type="similarity">
    <text evidence="1 10">Belongs to the precorrin methyltransferase family.</text>
</comment>
<evidence type="ECO:0000256" key="5">
    <source>
        <dbReference type="ARBA" id="ARBA00022679"/>
    </source>
</evidence>
<dbReference type="SUPFAM" id="SSF69618">
    <property type="entry name" value="HemD-like"/>
    <property type="match status" value="1"/>
</dbReference>
<comment type="pathway">
    <text evidence="8">Porphyrin-containing compound metabolism; siroheme biosynthesis; precorrin-2 from uroporphyrinogen III: step 1/1.</text>
</comment>
<dbReference type="InterPro" id="IPR014776">
    <property type="entry name" value="4pyrrole_Mease_sub2"/>
</dbReference>
<keyword evidence="7" id="KW-0627">Porphyrin biosynthesis</keyword>
<dbReference type="PROSITE" id="PS00840">
    <property type="entry name" value="SUMT_2"/>
    <property type="match status" value="1"/>
</dbReference>
<evidence type="ECO:0000259" key="11">
    <source>
        <dbReference type="Pfam" id="PF00590"/>
    </source>
</evidence>
<dbReference type="EMBL" id="FMXO01000002">
    <property type="protein sequence ID" value="SDB07569.1"/>
    <property type="molecule type" value="Genomic_DNA"/>
</dbReference>
<dbReference type="InterPro" id="IPR000878">
    <property type="entry name" value="4pyrrol_Mease"/>
</dbReference>
<evidence type="ECO:0000259" key="12">
    <source>
        <dbReference type="Pfam" id="PF02602"/>
    </source>
</evidence>
<evidence type="ECO:0000256" key="6">
    <source>
        <dbReference type="ARBA" id="ARBA00022691"/>
    </source>
</evidence>
<dbReference type="InterPro" id="IPR050161">
    <property type="entry name" value="Siro_Cobalamin_biosynth"/>
</dbReference>
<evidence type="ECO:0000256" key="4">
    <source>
        <dbReference type="ARBA" id="ARBA00022603"/>
    </source>
</evidence>
<evidence type="ECO:0000256" key="10">
    <source>
        <dbReference type="RuleBase" id="RU003960"/>
    </source>
</evidence>
<dbReference type="NCBIfam" id="TIGR01469">
    <property type="entry name" value="cobA_cysG_Cterm"/>
    <property type="match status" value="1"/>
</dbReference>
<accession>A0A1G6AGS1</accession>
<protein>
    <recommendedName>
        <fullName evidence="2">uroporphyrinogen-III C-methyltransferase</fullName>
        <ecNumber evidence="2">2.1.1.107</ecNumber>
    </recommendedName>
</protein>
<dbReference type="PANTHER" id="PTHR45790">
    <property type="entry name" value="SIROHEME SYNTHASE-RELATED"/>
    <property type="match status" value="1"/>
</dbReference>
<name>A0A1G6AGS1_9BACT</name>
<evidence type="ECO:0000313" key="13">
    <source>
        <dbReference type="EMBL" id="SDB07569.1"/>
    </source>
</evidence>
<feature type="domain" description="Tetrapyrrole biosynthesis uroporphyrinogen III synthase" evidence="12">
    <location>
        <begin position="266"/>
        <end position="496"/>
    </location>
</feature>
<evidence type="ECO:0000256" key="7">
    <source>
        <dbReference type="ARBA" id="ARBA00023244"/>
    </source>
</evidence>
<dbReference type="Pfam" id="PF00590">
    <property type="entry name" value="TP_methylase"/>
    <property type="match status" value="1"/>
</dbReference>
<dbReference type="InterPro" id="IPR003754">
    <property type="entry name" value="4pyrrol_synth_uPrphyn_synth"/>
</dbReference>
<dbReference type="CDD" id="cd06578">
    <property type="entry name" value="HemD"/>
    <property type="match status" value="1"/>
</dbReference>
<dbReference type="GO" id="GO:0032259">
    <property type="term" value="P:methylation"/>
    <property type="evidence" value="ECO:0007669"/>
    <property type="project" value="UniProtKB-KW"/>
</dbReference>
<evidence type="ECO:0000256" key="1">
    <source>
        <dbReference type="ARBA" id="ARBA00005879"/>
    </source>
</evidence>
<dbReference type="UniPathway" id="UPA00262">
    <property type="reaction ID" value="UER00211"/>
</dbReference>
<dbReference type="PANTHER" id="PTHR45790:SF3">
    <property type="entry name" value="S-ADENOSYL-L-METHIONINE-DEPENDENT UROPORPHYRINOGEN III METHYLTRANSFERASE, CHLOROPLASTIC"/>
    <property type="match status" value="1"/>
</dbReference>
<proteinExistence type="inferred from homology"/>
<keyword evidence="6" id="KW-0949">S-adenosyl-L-methionine</keyword>
<evidence type="ECO:0000256" key="8">
    <source>
        <dbReference type="ARBA" id="ARBA00025705"/>
    </source>
</evidence>
<dbReference type="STRING" id="617002.SAMN05660653_00318"/>
<dbReference type="EC" id="2.1.1.107" evidence="2"/>
<feature type="domain" description="Tetrapyrrole methylase" evidence="11">
    <location>
        <begin position="3"/>
        <end position="215"/>
    </location>
</feature>
<dbReference type="OrthoDB" id="9815856at2"/>
<dbReference type="InterPro" id="IPR014777">
    <property type="entry name" value="4pyrrole_Mease_sub1"/>
</dbReference>
<dbReference type="InterPro" id="IPR035996">
    <property type="entry name" value="4pyrrol_Methylase_sf"/>
</dbReference>
<dbReference type="InterPro" id="IPR003043">
    <property type="entry name" value="Uropor_MeTrfase_CS"/>
</dbReference>
<dbReference type="FunFam" id="3.30.950.10:FF:000001">
    <property type="entry name" value="Siroheme synthase"/>
    <property type="match status" value="1"/>
</dbReference>
<dbReference type="CDD" id="cd11642">
    <property type="entry name" value="SUMT"/>
    <property type="match status" value="1"/>
</dbReference>
<dbReference type="FunFam" id="3.40.1010.10:FF:000001">
    <property type="entry name" value="Siroheme synthase"/>
    <property type="match status" value="1"/>
</dbReference>
<keyword evidence="3" id="KW-0169">Cobalamin biosynthesis</keyword>
<dbReference type="Proteomes" id="UP000198771">
    <property type="component" value="Unassembled WGS sequence"/>
</dbReference>
<dbReference type="GO" id="GO:0004852">
    <property type="term" value="F:uroporphyrinogen-III synthase activity"/>
    <property type="evidence" value="ECO:0007669"/>
    <property type="project" value="InterPro"/>
</dbReference>
<gene>
    <name evidence="13" type="ORF">SAMN05660653_00318</name>
</gene>
<dbReference type="InterPro" id="IPR006366">
    <property type="entry name" value="CobA/CysG_C"/>
</dbReference>
<sequence>MPKVYLLGAGPGDPELITLKAKRLLETADTVVYDYLANPRFLDWCRPDAEILYVGKKGGDHTLPQDQINDLLVERAKAGKVVARLKGGDPYVFGRGAEEAEELLEHGIDFEVVPGVTSAVAAPAYAGIPLTHRRFASSVSFITGHEDPTKAESAHDWEALARGTSTLVFFMGVKNLPDIAANLIKAGRPGTTPAALVRWGTTCRQQSLISTLENIAREAKERGFKPPSLLVVGEVVSLHDKLNWFEVRPLLGRGVVVTRSREQASEVVANLESQGACCHEFPTIAVEPMEDAAPIKDAASRLNQYDWVVFTSVNGVRTFWDVLEDHGLDARAFAGVRVAAIGPATAQGLASRGIKADFVPEKYIAEDIVQGLLARDIAGKRVLIPRAQEAREVLPEELQRAGAQVDVLPVYRTLPVTKGAEDIAAALESGEIHYITFTSSSTVTNFFAAIDAQLLQKHRSAVQLVCIGPVTERTLQSHGFQGDIQPEDYTIPAMVAAILNHAHAQKDQGREAVAS</sequence>
<dbReference type="Gene3D" id="3.40.50.10090">
    <property type="match status" value="2"/>
</dbReference>
<dbReference type="GO" id="GO:0019354">
    <property type="term" value="P:siroheme biosynthetic process"/>
    <property type="evidence" value="ECO:0007669"/>
    <property type="project" value="UniProtKB-UniPathway"/>
</dbReference>
<dbReference type="SUPFAM" id="SSF53790">
    <property type="entry name" value="Tetrapyrrole methylase"/>
    <property type="match status" value="1"/>
</dbReference>